<dbReference type="InterPro" id="IPR001381">
    <property type="entry name" value="DHquinase_I"/>
</dbReference>
<dbReference type="Proteomes" id="UP000186465">
    <property type="component" value="Unassembled WGS sequence"/>
</dbReference>
<dbReference type="RefSeq" id="WP_075360884.1">
    <property type="nucleotide sequence ID" value="NZ_MPDM01000001.1"/>
</dbReference>
<comment type="caution">
    <text evidence="5">The sequence shown here is derived from an EMBL/GenBank/DDBJ whole genome shotgun (WGS) entry which is preliminary data.</text>
</comment>
<dbReference type="InterPro" id="IPR050146">
    <property type="entry name" value="Type-I_3-dehydroquinase"/>
</dbReference>
<evidence type="ECO:0000313" key="6">
    <source>
        <dbReference type="Proteomes" id="UP000186465"/>
    </source>
</evidence>
<keyword evidence="6" id="KW-1185">Reference proteome</keyword>
<sequence>MPIQAATKTGLLEQANQARGIADVVEVRLDALGNLPEIIKNSDWGFLNEVRAITATPILATIRTTEQGGKAQLAFMDYAEGVAEVARTAEYVDVEWDLEIPEPILGGLIDAVRQGGAQSVVSRHDYENMPTVAELDAYFSGAKRLGAHVAKLAVTPANRTQVAQLMQVISRHAEQNQREAKIVGRVHTTPNTEILGIGMGEVGAISRLSGHLYGNCATFAALPGNSTAPGQPDARRLVETLDQMASVIPPR</sequence>
<protein>
    <recommendedName>
        <fullName evidence="2">3-dehydroquinate dehydratase</fullName>
        <ecNumber evidence="2">4.2.1.10</ecNumber>
    </recommendedName>
</protein>
<dbReference type="Gene3D" id="3.20.20.70">
    <property type="entry name" value="Aldolase class I"/>
    <property type="match status" value="1"/>
</dbReference>
<name>A0A1Q5PSV5_9ACTO</name>
<dbReference type="STRING" id="156892.BM477_01480"/>
<dbReference type="PANTHER" id="PTHR43699:SF1">
    <property type="entry name" value="3-DEHYDROQUINATE DEHYDRATASE"/>
    <property type="match status" value="1"/>
</dbReference>
<organism evidence="5 6">
    <name type="scientific">Boudabousia marimammalium</name>
    <dbReference type="NCBI Taxonomy" id="156892"/>
    <lineage>
        <taxon>Bacteria</taxon>
        <taxon>Bacillati</taxon>
        <taxon>Actinomycetota</taxon>
        <taxon>Actinomycetes</taxon>
        <taxon>Actinomycetales</taxon>
        <taxon>Actinomycetaceae</taxon>
        <taxon>Boudabousia</taxon>
    </lineage>
</organism>
<evidence type="ECO:0000256" key="4">
    <source>
        <dbReference type="ARBA" id="ARBA00023270"/>
    </source>
</evidence>
<dbReference type="GO" id="GO:0046279">
    <property type="term" value="P:3,4-dihydroxybenzoate biosynthetic process"/>
    <property type="evidence" value="ECO:0007669"/>
    <property type="project" value="TreeGrafter"/>
</dbReference>
<evidence type="ECO:0000256" key="1">
    <source>
        <dbReference type="ARBA" id="ARBA00001864"/>
    </source>
</evidence>
<dbReference type="CDD" id="cd00502">
    <property type="entry name" value="DHQase_I"/>
    <property type="match status" value="1"/>
</dbReference>
<dbReference type="OrthoDB" id="9813659at2"/>
<dbReference type="EC" id="4.2.1.10" evidence="2"/>
<evidence type="ECO:0000313" key="5">
    <source>
        <dbReference type="EMBL" id="OKL50646.1"/>
    </source>
</evidence>
<dbReference type="PANTHER" id="PTHR43699">
    <property type="entry name" value="3-DEHYDROQUINATE DEHYDRATASE"/>
    <property type="match status" value="1"/>
</dbReference>
<dbReference type="EMBL" id="MPDM01000001">
    <property type="protein sequence ID" value="OKL50646.1"/>
    <property type="molecule type" value="Genomic_DNA"/>
</dbReference>
<dbReference type="InterPro" id="IPR013785">
    <property type="entry name" value="Aldolase_TIM"/>
</dbReference>
<accession>A0A1Q5PSV5</accession>
<dbReference type="AlphaFoldDB" id="A0A1Q5PSV5"/>
<evidence type="ECO:0000256" key="2">
    <source>
        <dbReference type="ARBA" id="ARBA00012060"/>
    </source>
</evidence>
<proteinExistence type="predicted"/>
<keyword evidence="4" id="KW-0704">Schiff base</keyword>
<dbReference type="SUPFAM" id="SSF51569">
    <property type="entry name" value="Aldolase"/>
    <property type="match status" value="1"/>
</dbReference>
<gene>
    <name evidence="5" type="ORF">BM477_01480</name>
</gene>
<keyword evidence="3" id="KW-0456">Lyase</keyword>
<evidence type="ECO:0000256" key="3">
    <source>
        <dbReference type="ARBA" id="ARBA00023239"/>
    </source>
</evidence>
<dbReference type="Pfam" id="PF01487">
    <property type="entry name" value="DHquinase_I"/>
    <property type="match status" value="1"/>
</dbReference>
<reference evidence="6" key="1">
    <citation type="submission" date="2016-11" db="EMBL/GenBank/DDBJ databases">
        <title>Actinomyces gypaetusis sp. nov. isolated from Gypaetus barbatus in Qinghai Tibet Plateau China.</title>
        <authorList>
            <person name="Meng X."/>
        </authorList>
    </citation>
    <scope>NUCLEOTIDE SEQUENCE [LARGE SCALE GENOMIC DNA]</scope>
    <source>
        <strain evidence="6">DSM 15383</strain>
    </source>
</reference>
<comment type="catalytic activity">
    <reaction evidence="1">
        <text>3-dehydroquinate = 3-dehydroshikimate + H2O</text>
        <dbReference type="Rhea" id="RHEA:21096"/>
        <dbReference type="ChEBI" id="CHEBI:15377"/>
        <dbReference type="ChEBI" id="CHEBI:16630"/>
        <dbReference type="ChEBI" id="CHEBI:32364"/>
        <dbReference type="EC" id="4.2.1.10"/>
    </reaction>
</comment>
<dbReference type="GO" id="GO:0003855">
    <property type="term" value="F:3-dehydroquinate dehydratase activity"/>
    <property type="evidence" value="ECO:0007669"/>
    <property type="project" value="UniProtKB-EC"/>
</dbReference>